<evidence type="ECO:0000256" key="8">
    <source>
        <dbReference type="SAM" id="MobiDB-lite"/>
    </source>
</evidence>
<dbReference type="InterPro" id="IPR006652">
    <property type="entry name" value="Kelch_1"/>
</dbReference>
<dbReference type="InterPro" id="IPR017096">
    <property type="entry name" value="BTB-kelch_protein"/>
</dbReference>
<dbReference type="SUPFAM" id="SSF54695">
    <property type="entry name" value="POZ domain"/>
    <property type="match status" value="1"/>
</dbReference>
<dbReference type="AlphaFoldDB" id="A0A7M7J5I0"/>
<keyword evidence="4" id="KW-0677">Repeat</keyword>
<dbReference type="PROSITE" id="PS50097">
    <property type="entry name" value="BTB"/>
    <property type="match status" value="1"/>
</dbReference>
<dbReference type="PANTHER" id="PTHR24412:SF489">
    <property type="entry name" value="RING FINGER DOMAIN AND KELCH REPEAT-CONTAINING PROTEIN DDB_G0271372"/>
    <property type="match status" value="1"/>
</dbReference>
<evidence type="ECO:0000256" key="7">
    <source>
        <dbReference type="ARBA" id="ARBA00043912"/>
    </source>
</evidence>
<keyword evidence="5" id="KW-0833">Ubl conjugation pathway</keyword>
<dbReference type="Pfam" id="PF07707">
    <property type="entry name" value="BACK"/>
    <property type="match status" value="1"/>
</dbReference>
<dbReference type="UniPathway" id="UPA00143"/>
<dbReference type="InterPro" id="IPR015915">
    <property type="entry name" value="Kelch-typ_b-propeller"/>
</dbReference>
<dbReference type="PANTHER" id="PTHR24412">
    <property type="entry name" value="KELCH PROTEIN"/>
    <property type="match status" value="1"/>
</dbReference>
<dbReference type="PIRSF" id="PIRSF037037">
    <property type="entry name" value="Kelch-like_protein_gigaxonin"/>
    <property type="match status" value="1"/>
</dbReference>
<dbReference type="FunFam" id="1.25.40.420:FF:000001">
    <property type="entry name" value="Kelch-like family member 12"/>
    <property type="match status" value="1"/>
</dbReference>
<dbReference type="RefSeq" id="XP_022646278.1">
    <property type="nucleotide sequence ID" value="XM_022790543.1"/>
</dbReference>
<keyword evidence="6" id="KW-0009">Actin-binding</keyword>
<evidence type="ECO:0000313" key="11">
    <source>
        <dbReference type="Proteomes" id="UP000594260"/>
    </source>
</evidence>
<dbReference type="InterPro" id="IPR000210">
    <property type="entry name" value="BTB/POZ_dom"/>
</dbReference>
<dbReference type="PRINTS" id="PR00501">
    <property type="entry name" value="KELCHREPEAT"/>
</dbReference>
<dbReference type="InterPro" id="IPR056737">
    <property type="entry name" value="Beta-prop_ATRN-MKLN-like"/>
</dbReference>
<comment type="pathway">
    <text evidence="1">Protein modification; protein ubiquitination.</text>
</comment>
<dbReference type="SUPFAM" id="SSF117281">
    <property type="entry name" value="Kelch motif"/>
    <property type="match status" value="1"/>
</dbReference>
<feature type="region of interest" description="Disordered" evidence="8">
    <location>
        <begin position="580"/>
        <end position="599"/>
    </location>
</feature>
<evidence type="ECO:0000256" key="6">
    <source>
        <dbReference type="ARBA" id="ARBA00023203"/>
    </source>
</evidence>
<keyword evidence="3" id="KW-0880">Kelch repeat</keyword>
<evidence type="ECO:0000256" key="3">
    <source>
        <dbReference type="ARBA" id="ARBA00022441"/>
    </source>
</evidence>
<dbReference type="Gene3D" id="3.30.710.10">
    <property type="entry name" value="Potassium Channel Kv1.1, Chain A"/>
    <property type="match status" value="1"/>
</dbReference>
<feature type="domain" description="BTB" evidence="9">
    <location>
        <begin position="65"/>
        <end position="134"/>
    </location>
</feature>
<dbReference type="RefSeq" id="XP_022646407.1">
    <property type="nucleotide sequence ID" value="XM_022790672.1"/>
</dbReference>
<dbReference type="EnsemblMetazoa" id="XM_022790672">
    <property type="protein sequence ID" value="XP_022646407"/>
    <property type="gene ID" value="LOC111244000"/>
</dbReference>
<organism evidence="10 11">
    <name type="scientific">Varroa destructor</name>
    <name type="common">Honeybee mite</name>
    <dbReference type="NCBI Taxonomy" id="109461"/>
    <lineage>
        <taxon>Eukaryota</taxon>
        <taxon>Metazoa</taxon>
        <taxon>Ecdysozoa</taxon>
        <taxon>Arthropoda</taxon>
        <taxon>Chelicerata</taxon>
        <taxon>Arachnida</taxon>
        <taxon>Acari</taxon>
        <taxon>Parasitiformes</taxon>
        <taxon>Mesostigmata</taxon>
        <taxon>Gamasina</taxon>
        <taxon>Dermanyssoidea</taxon>
        <taxon>Varroidae</taxon>
        <taxon>Varroa</taxon>
    </lineage>
</organism>
<dbReference type="Gene3D" id="2.120.10.80">
    <property type="entry name" value="Kelch-type beta propeller"/>
    <property type="match status" value="1"/>
</dbReference>
<keyword evidence="11" id="KW-1185">Reference proteome</keyword>
<evidence type="ECO:0000256" key="2">
    <source>
        <dbReference type="ARBA" id="ARBA00013699"/>
    </source>
</evidence>
<dbReference type="InterPro" id="IPR011333">
    <property type="entry name" value="SKP1/BTB/POZ_sf"/>
</dbReference>
<accession>A0A7M7J5I0</accession>
<dbReference type="EnsemblMetazoa" id="XM_022790543">
    <property type="protein sequence ID" value="XP_022646278"/>
    <property type="gene ID" value="LOC111244000"/>
</dbReference>
<dbReference type="SMART" id="SM00875">
    <property type="entry name" value="BACK"/>
    <property type="match status" value="1"/>
</dbReference>
<evidence type="ECO:0000256" key="1">
    <source>
        <dbReference type="ARBA" id="ARBA00004906"/>
    </source>
</evidence>
<dbReference type="SMART" id="SM00612">
    <property type="entry name" value="Kelch"/>
    <property type="match status" value="6"/>
</dbReference>
<evidence type="ECO:0000313" key="10">
    <source>
        <dbReference type="EnsemblMetazoa" id="XP_022646407"/>
    </source>
</evidence>
<dbReference type="OMA" id="FDGENRW"/>
<dbReference type="GO" id="GO:0003779">
    <property type="term" value="F:actin binding"/>
    <property type="evidence" value="ECO:0007669"/>
    <property type="project" value="UniProtKB-KW"/>
</dbReference>
<dbReference type="InParanoid" id="A0A7M7J5I0"/>
<dbReference type="InterPro" id="IPR011705">
    <property type="entry name" value="BACK"/>
</dbReference>
<proteinExistence type="predicted"/>
<evidence type="ECO:0000256" key="4">
    <source>
        <dbReference type="ARBA" id="ARBA00022737"/>
    </source>
</evidence>
<dbReference type="GO" id="GO:0016567">
    <property type="term" value="P:protein ubiquitination"/>
    <property type="evidence" value="ECO:0007669"/>
    <property type="project" value="UniProtKB-UniPathway"/>
</dbReference>
<evidence type="ECO:0000259" key="9">
    <source>
        <dbReference type="PROSITE" id="PS50097"/>
    </source>
</evidence>
<sequence length="599" mass="67093">MSTSSEHFLDLDTPRCDLEVDEVRASPSGASGSNSLPGVVYYSYKDFPTRSLSVMHTYWVQEKMCDVEIQLEDDTTPIRAHRVVLAAASPYFRAMFTSRFEDASKERIQIKGLSKIIMLQILKFAYSGQVRMLNDDNVCELLAAGNMLQIREVTEACARYLEGQLDPCNCIGIFRFSGQHSLRKLQHKAEAYIYEHFEKVCQNDEFLEMQLCEMLHIIKNDNFSVRNDALLLEACLRWIRHDISGRKGSLRLILQVLRSSFSSVEYLEEVIRTCPLIQERPECVDYLQNIVKELNRKKFFYRVPPPRGSSTCSSVLYVIGGYHISSLPNFEVFNAADGSWISQPNLPAARSGLAVVALEKRLFALGGRAHHRNSDVPVEDTPFVHIFDIEQNCWTEGPSLRTPRNRLGAVSLDGYIYVTGGSQQRTILNTVERYSPLTNSWRYVAPMNVARSGHGCTVCNGKIYVIGGCSGTEKLDAMEVYDPQIDQWTSLRPLPDPRSGLGAASLGPYVFAIGGCENTQVSKVERYSTETDEWQSVGSLIEPRSAMSVVAMASKLYAIGGFNGNQFLTSMEVYNSEKDEWCSGPPLPTPRSGHGTAVL</sequence>
<dbReference type="SMART" id="SM00225">
    <property type="entry name" value="BTB"/>
    <property type="match status" value="1"/>
</dbReference>
<dbReference type="Pfam" id="PF00651">
    <property type="entry name" value="BTB"/>
    <property type="match status" value="1"/>
</dbReference>
<dbReference type="KEGG" id="vde:111244000"/>
<dbReference type="GeneID" id="111244000"/>
<evidence type="ECO:0000256" key="5">
    <source>
        <dbReference type="ARBA" id="ARBA00022786"/>
    </source>
</evidence>
<protein>
    <recommendedName>
        <fullName evidence="2">Kelch-like protein diablo</fullName>
    </recommendedName>
</protein>
<dbReference type="Gene3D" id="1.25.40.420">
    <property type="match status" value="1"/>
</dbReference>
<comment type="function">
    <text evidence="7">Probable substrate-specific adapter of an E3 ubiquitin-protein ligase complex which mediates the ubiquitination and subsequent proteasomal degradation of target proteins. May have a role in synapse differentiation and growth.</text>
</comment>
<dbReference type="Proteomes" id="UP000594260">
    <property type="component" value="Unplaced"/>
</dbReference>
<name>A0A7M7J5I0_VARDE</name>
<reference evidence="10" key="1">
    <citation type="submission" date="2021-01" db="UniProtKB">
        <authorList>
            <consortium name="EnsemblMetazoa"/>
        </authorList>
    </citation>
    <scope>IDENTIFICATION</scope>
</reference>
<dbReference type="Pfam" id="PF24981">
    <property type="entry name" value="Beta-prop_ATRN-LZTR1"/>
    <property type="match status" value="1"/>
</dbReference>